<accession>A0A9N9IDF1</accession>
<feature type="transmembrane region" description="Helical" evidence="1">
    <location>
        <begin position="56"/>
        <end position="75"/>
    </location>
</feature>
<keyword evidence="1" id="KW-0472">Membrane</keyword>
<name>A0A9N9IDF1_9GLOM</name>
<evidence type="ECO:0000256" key="1">
    <source>
        <dbReference type="SAM" id="Phobius"/>
    </source>
</evidence>
<feature type="transmembrane region" description="Helical" evidence="1">
    <location>
        <begin position="106"/>
        <end position="128"/>
    </location>
</feature>
<dbReference type="AlphaFoldDB" id="A0A9N9IDF1"/>
<dbReference type="EMBL" id="CAJVPY010012044">
    <property type="protein sequence ID" value="CAG8731396.1"/>
    <property type="molecule type" value="Genomic_DNA"/>
</dbReference>
<protein>
    <submittedName>
        <fullName evidence="2">17190_t:CDS:1</fullName>
    </submittedName>
</protein>
<keyword evidence="1" id="KW-0812">Transmembrane</keyword>
<sequence length="232" mass="26565">IKSGIFDFNPDKKFKAEWCLDLHGFLTRDGFKERLDKINYHIKDYSLMSEKLKIRLYWFSGILAILVLVIASAAYQNSLSIYYRNSLSSNNLNNLDNSQPPSYENAIAITTTVEALIGALTFLAKYLIDQKSKELAKNFEKSLKYLLTEYNNQDNPTANWRFVWRSVLSHFNIEINANSEGNFKGKAVPKFVEHAEIVLEINDALSDLTAHTVRVNNESTDIERIISTLSNE</sequence>
<keyword evidence="1" id="KW-1133">Transmembrane helix</keyword>
<evidence type="ECO:0000313" key="2">
    <source>
        <dbReference type="EMBL" id="CAG8731396.1"/>
    </source>
</evidence>
<reference evidence="2" key="1">
    <citation type="submission" date="2021-06" db="EMBL/GenBank/DDBJ databases">
        <authorList>
            <person name="Kallberg Y."/>
            <person name="Tangrot J."/>
            <person name="Rosling A."/>
        </authorList>
    </citation>
    <scope>NUCLEOTIDE SEQUENCE</scope>
    <source>
        <strain evidence="2">MA453B</strain>
    </source>
</reference>
<proteinExistence type="predicted"/>
<dbReference type="Proteomes" id="UP000789405">
    <property type="component" value="Unassembled WGS sequence"/>
</dbReference>
<keyword evidence="3" id="KW-1185">Reference proteome</keyword>
<organism evidence="2 3">
    <name type="scientific">Dentiscutata erythropus</name>
    <dbReference type="NCBI Taxonomy" id="1348616"/>
    <lineage>
        <taxon>Eukaryota</taxon>
        <taxon>Fungi</taxon>
        <taxon>Fungi incertae sedis</taxon>
        <taxon>Mucoromycota</taxon>
        <taxon>Glomeromycotina</taxon>
        <taxon>Glomeromycetes</taxon>
        <taxon>Diversisporales</taxon>
        <taxon>Gigasporaceae</taxon>
        <taxon>Dentiscutata</taxon>
    </lineage>
</organism>
<evidence type="ECO:0000313" key="3">
    <source>
        <dbReference type="Proteomes" id="UP000789405"/>
    </source>
</evidence>
<comment type="caution">
    <text evidence="2">The sequence shown here is derived from an EMBL/GenBank/DDBJ whole genome shotgun (WGS) entry which is preliminary data.</text>
</comment>
<dbReference type="OrthoDB" id="2364454at2759"/>
<gene>
    <name evidence="2" type="ORF">DERYTH_LOCUS15156</name>
</gene>
<feature type="non-terminal residue" evidence="2">
    <location>
        <position position="1"/>
    </location>
</feature>